<sequence length="89" mass="10337">MKKDLIQAMPPLDGHAVKTLEDALSKSPSKIIRLEINNTIYQLSREGHWFKISLLTKKLTVKRSTIFQTLTEIYNLIIHGQNWRIATNY</sequence>
<accession>A0ABS8HV61</accession>
<dbReference type="Proteomes" id="UP001165492">
    <property type="component" value="Unassembled WGS sequence"/>
</dbReference>
<keyword evidence="2" id="KW-1185">Reference proteome</keyword>
<protein>
    <submittedName>
        <fullName evidence="1">Uncharacterized protein</fullName>
    </submittedName>
</protein>
<reference evidence="1" key="1">
    <citation type="submission" date="2021-11" db="EMBL/GenBank/DDBJ databases">
        <title>Description of a new species Pelosinus isolated from the bottom sediments of Lake Baikal.</title>
        <authorList>
            <person name="Zakharyuk A."/>
        </authorList>
    </citation>
    <scope>NUCLEOTIDE SEQUENCE</scope>
    <source>
        <strain evidence="1">Bkl1</strain>
    </source>
</reference>
<dbReference type="RefSeq" id="WP_007953925.1">
    <property type="nucleotide sequence ID" value="NZ_JAJHJB010000026.1"/>
</dbReference>
<comment type="caution">
    <text evidence="1">The sequence shown here is derived from an EMBL/GenBank/DDBJ whole genome shotgun (WGS) entry which is preliminary data.</text>
</comment>
<evidence type="ECO:0000313" key="1">
    <source>
        <dbReference type="EMBL" id="MCC5467058.1"/>
    </source>
</evidence>
<evidence type="ECO:0000313" key="2">
    <source>
        <dbReference type="Proteomes" id="UP001165492"/>
    </source>
</evidence>
<name>A0ABS8HV61_9FIRM</name>
<gene>
    <name evidence="1" type="ORF">LMF89_17070</name>
</gene>
<proteinExistence type="predicted"/>
<organism evidence="1 2">
    <name type="scientific">Pelosinus baikalensis</name>
    <dbReference type="NCBI Taxonomy" id="2892015"/>
    <lineage>
        <taxon>Bacteria</taxon>
        <taxon>Bacillati</taxon>
        <taxon>Bacillota</taxon>
        <taxon>Negativicutes</taxon>
        <taxon>Selenomonadales</taxon>
        <taxon>Sporomusaceae</taxon>
        <taxon>Pelosinus</taxon>
    </lineage>
</organism>
<dbReference type="EMBL" id="JAJHJB010000026">
    <property type="protein sequence ID" value="MCC5467058.1"/>
    <property type="molecule type" value="Genomic_DNA"/>
</dbReference>